<organism evidence="2 3">
    <name type="scientific">Rickettsia amblyommatis str. Ac/Pa</name>
    <dbReference type="NCBI Taxonomy" id="1359164"/>
    <lineage>
        <taxon>Bacteria</taxon>
        <taxon>Pseudomonadati</taxon>
        <taxon>Pseudomonadota</taxon>
        <taxon>Alphaproteobacteria</taxon>
        <taxon>Rickettsiales</taxon>
        <taxon>Rickettsiaceae</taxon>
        <taxon>Rickettsieae</taxon>
        <taxon>Rickettsia</taxon>
        <taxon>spotted fever group</taxon>
    </lineage>
</organism>
<dbReference type="AlphaFoldDB" id="A0A0F3N4L1"/>
<dbReference type="PROSITE" id="PS50293">
    <property type="entry name" value="TPR_REGION"/>
    <property type="match status" value="1"/>
</dbReference>
<keyword evidence="3" id="KW-1185">Reference proteome</keyword>
<reference evidence="2 3" key="1">
    <citation type="submission" date="2015-01" db="EMBL/GenBank/DDBJ databases">
        <title>Genome Sequencing of Rickettsiales.</title>
        <authorList>
            <person name="Daugherty S.C."/>
            <person name="Su Q."/>
            <person name="Abolude K."/>
            <person name="Beier-Sexton M."/>
            <person name="Carlyon J.A."/>
            <person name="Carter R."/>
            <person name="Day N.P."/>
            <person name="Dumler S.J."/>
            <person name="Dyachenko V."/>
            <person name="Godinez A."/>
            <person name="Kurtti T.J."/>
            <person name="Lichay M."/>
            <person name="Mullins K.E."/>
            <person name="Ott S."/>
            <person name="Pappas-Brown V."/>
            <person name="Paris D.H."/>
            <person name="Patel P."/>
            <person name="Richards A.L."/>
            <person name="Sadzewicz L."/>
            <person name="Sears K."/>
            <person name="Seidman D."/>
            <person name="Sengamalay N."/>
            <person name="Stenos J."/>
            <person name="Tallon L.J."/>
            <person name="Vincent G."/>
            <person name="Fraser C.M."/>
            <person name="Munderloh U."/>
            <person name="Dunning-Hotopp J.C."/>
        </authorList>
    </citation>
    <scope>NUCLEOTIDE SEQUENCE [LARGE SCALE GENOMIC DNA]</scope>
    <source>
        <strain evidence="2 3">Ac/Pa</strain>
    </source>
</reference>
<dbReference type="PATRIC" id="fig|1359164.3.peg.1618"/>
<comment type="caution">
    <text evidence="2">The sequence shown here is derived from an EMBL/GenBank/DDBJ whole genome shotgun (WGS) entry which is preliminary data.</text>
</comment>
<evidence type="ECO:0000256" key="1">
    <source>
        <dbReference type="PROSITE-ProRule" id="PRU00339"/>
    </source>
</evidence>
<keyword evidence="1" id="KW-0802">TPR repeat</keyword>
<dbReference type="PROSITE" id="PS50005">
    <property type="entry name" value="TPR"/>
    <property type="match status" value="1"/>
</dbReference>
<dbReference type="SUPFAM" id="SSF48452">
    <property type="entry name" value="TPR-like"/>
    <property type="match status" value="1"/>
</dbReference>
<gene>
    <name evidence="2" type="ORF">APHACPA_1633</name>
</gene>
<accession>A0A0F3N4L1</accession>
<name>A0A0F3N4L1_RICAM</name>
<sequence>MENIKKLTFIFILPLIFFNVVLAQSATNPVNTQQQITQQSKIQDSNILAEEYLNIGRSLYKLGEYKEAVKNFNLAIQYN</sequence>
<evidence type="ECO:0000313" key="3">
    <source>
        <dbReference type="Proteomes" id="UP000033556"/>
    </source>
</evidence>
<feature type="repeat" description="TPR" evidence="1">
    <location>
        <begin position="49"/>
        <end position="79"/>
    </location>
</feature>
<dbReference type="Proteomes" id="UP000033556">
    <property type="component" value="Unassembled WGS sequence"/>
</dbReference>
<dbReference type="Gene3D" id="1.25.40.10">
    <property type="entry name" value="Tetratricopeptide repeat domain"/>
    <property type="match status" value="1"/>
</dbReference>
<dbReference type="InterPro" id="IPR019734">
    <property type="entry name" value="TPR_rpt"/>
</dbReference>
<dbReference type="InterPro" id="IPR011990">
    <property type="entry name" value="TPR-like_helical_dom_sf"/>
</dbReference>
<proteinExistence type="predicted"/>
<dbReference type="RefSeq" id="WP_014392554.1">
    <property type="nucleotide sequence ID" value="NZ_LANR01000001.1"/>
</dbReference>
<protein>
    <submittedName>
        <fullName evidence="2">Tetratricopeptide repeat family protein</fullName>
    </submittedName>
</protein>
<evidence type="ECO:0000313" key="2">
    <source>
        <dbReference type="EMBL" id="KJV62602.1"/>
    </source>
</evidence>
<dbReference type="EMBL" id="LANR01000001">
    <property type="protein sequence ID" value="KJV62602.1"/>
    <property type="molecule type" value="Genomic_DNA"/>
</dbReference>